<organism evidence="3">
    <name type="scientific">Notodromas monacha</name>
    <dbReference type="NCBI Taxonomy" id="399045"/>
    <lineage>
        <taxon>Eukaryota</taxon>
        <taxon>Metazoa</taxon>
        <taxon>Ecdysozoa</taxon>
        <taxon>Arthropoda</taxon>
        <taxon>Crustacea</taxon>
        <taxon>Oligostraca</taxon>
        <taxon>Ostracoda</taxon>
        <taxon>Podocopa</taxon>
        <taxon>Podocopida</taxon>
        <taxon>Cypridocopina</taxon>
        <taxon>Cypridoidea</taxon>
        <taxon>Cyprididae</taxon>
        <taxon>Notodromas</taxon>
    </lineage>
</organism>
<evidence type="ECO:0000313" key="4">
    <source>
        <dbReference type="Proteomes" id="UP000678499"/>
    </source>
</evidence>
<dbReference type="SUPFAM" id="SSF49777">
    <property type="entry name" value="PEBP-like"/>
    <property type="match status" value="1"/>
</dbReference>
<feature type="signal peptide" evidence="2">
    <location>
        <begin position="1"/>
        <end position="20"/>
    </location>
</feature>
<gene>
    <name evidence="3" type="ORF">NMOB1V02_LOCUS9710</name>
</gene>
<protein>
    <submittedName>
        <fullName evidence="3">Uncharacterized protein</fullName>
    </submittedName>
</protein>
<feature type="chain" id="PRO_5036210352" evidence="2">
    <location>
        <begin position="21"/>
        <end position="538"/>
    </location>
</feature>
<evidence type="ECO:0000313" key="3">
    <source>
        <dbReference type="EMBL" id="CAD7282078.1"/>
    </source>
</evidence>
<reference evidence="3" key="1">
    <citation type="submission" date="2020-11" db="EMBL/GenBank/DDBJ databases">
        <authorList>
            <person name="Tran Van P."/>
        </authorList>
    </citation>
    <scope>NUCLEOTIDE SEQUENCE</scope>
</reference>
<sequence>MPNPSLGLLIVCSLAWMLHAKSLTEGDDLPVAKSRLLVSHNNGHDGGEEGQVKKILSLFQDFIADESPERLKDPFPGKADAKPNKAPARGDGKETTAAGGGPETVATDAPAGGDGLTASGGGAASPPPEVSGPTPPDGAGPTPPDGAGPTPPNGAGPTPPDGAGPTPPDGAGPTPPNGAGPLPTGGSEAPPSTADGSGGEVVGDGESTVKPADETPAAKPIPPEMAQTIADILNKLDFDPSADMTLANMDFEAGSTVPASAMLEPPATIGPLDPNGTLVIILSIDAHADGGTFANYLNWLVVNVKAVEDLKNTDLTILPWKFNQELQVGDLGATFVALIITQPGGDFDIVDLKTKVTEDKRLGFTGSLLSGDLYFDNIDNIFRKPKPGLIIYTSFWTVCPEEETTCSPPGLNGLMSSISSTSNPIDEMSSTIYEIELSDEDITSEKEGDSEMLVEEQTMVPEEWQVNTLDAFEEIETTMSTMMEESNEEDDSNSEEDEDVTTESPTCDNCECCKKRWMPAKATCAPDPTPNKCPCNPS</sequence>
<dbReference type="AlphaFoldDB" id="A0A7R9BXI7"/>
<dbReference type="Proteomes" id="UP000678499">
    <property type="component" value="Unassembled WGS sequence"/>
</dbReference>
<keyword evidence="2" id="KW-0732">Signal</keyword>
<dbReference type="EMBL" id="OA885479">
    <property type="protein sequence ID" value="CAD7282078.1"/>
    <property type="molecule type" value="Genomic_DNA"/>
</dbReference>
<feature type="region of interest" description="Disordered" evidence="1">
    <location>
        <begin position="482"/>
        <end position="509"/>
    </location>
</feature>
<feature type="region of interest" description="Disordered" evidence="1">
    <location>
        <begin position="68"/>
        <end position="223"/>
    </location>
</feature>
<dbReference type="EMBL" id="CAJPEX010003442">
    <property type="protein sequence ID" value="CAG0922230.1"/>
    <property type="molecule type" value="Genomic_DNA"/>
</dbReference>
<proteinExistence type="predicted"/>
<evidence type="ECO:0000256" key="1">
    <source>
        <dbReference type="SAM" id="MobiDB-lite"/>
    </source>
</evidence>
<feature type="compositionally biased region" description="Basic and acidic residues" evidence="1">
    <location>
        <begin position="68"/>
        <end position="94"/>
    </location>
</feature>
<feature type="compositionally biased region" description="Gly residues" evidence="1">
    <location>
        <begin position="112"/>
        <end position="123"/>
    </location>
</feature>
<feature type="compositionally biased region" description="Pro residues" evidence="1">
    <location>
        <begin position="125"/>
        <end position="178"/>
    </location>
</feature>
<dbReference type="Gene3D" id="3.90.280.10">
    <property type="entry name" value="PEBP-like"/>
    <property type="match status" value="1"/>
</dbReference>
<keyword evidence="4" id="KW-1185">Reference proteome</keyword>
<name>A0A7R9BXI7_9CRUS</name>
<feature type="compositionally biased region" description="Acidic residues" evidence="1">
    <location>
        <begin position="485"/>
        <end position="501"/>
    </location>
</feature>
<evidence type="ECO:0000256" key="2">
    <source>
        <dbReference type="SAM" id="SignalP"/>
    </source>
</evidence>
<accession>A0A7R9BXI7</accession>
<dbReference type="InterPro" id="IPR036610">
    <property type="entry name" value="PEBP-like_sf"/>
</dbReference>